<evidence type="ECO:0000256" key="14">
    <source>
        <dbReference type="ARBA" id="ARBA00023242"/>
    </source>
</evidence>
<dbReference type="SUPFAM" id="SSF52540">
    <property type="entry name" value="P-loop containing nucleoside triphosphate hydrolases"/>
    <property type="match status" value="2"/>
</dbReference>
<sequence>MVLVTVRGIAIEFPYEPYAIQVNYMEKVIEALQTKSNALLESPTGTGKTLCLLCASMAWLEHHKKLYPPSVFSSNQTHGEFGVGGEDRRRKRMENVRSTETPRIIYASRTHSQLAQVMQELKKTPYKRTKVSIMGSRDQMCLNTDVSRLPSNAAKNGACREKVKARSCHYYNNLDEKMDSLSLEPVADIEELVGFGKRNRVCPYYLAKAGEKQADLIFMPYNYIFDPAVRRTVKLDLMNAVVILDEGHNVGKVCEESYSHEITSVDLAVCIREIGRILTYMAKREKETTGKTVDVHQATSQPMRDLNTDSLDAPATIGDVAELKRALLDFEKAFDSITVSENADLNVRSLTFLAELFNAAGITQQRFGMLYVTMENLTKETAEKEERGSVISGVVAPVQKFMELLCMAFAEETKKYHNFFRVYIRNEDVKKRAREGWNTDAVTTKLSRILSVWCLSPGCTMKTIASSGIHSMLITSGTLAPMEPLLKELMIPFTIQLSNPHIIKSSQVWMGIIGKGPDNIQWSSGYENRDNISYRRSLGRGILNLLDSIPDGVLVFFSSYWTMQSSIETWTAEGIWDGMNKKKTCFVEPTNRNDFTAALADYFRIVKQKENGAAFFGVCRGKISEGVDFPDCCARAVIVTGVPFPAAKEPRVLVKRKYLDQSYQQVETRTLTSHDWYNREAFSAVNQALGRVIRHAQDFGACILCDYRFEMEGNRRMLSGWLRNVARSYTFALGKRSMAEFFAGHTGIVRSAPQDVSDMGMSGSARPASRPKRELSADGSSSSCKSACGSRSQCMPEPVFDNAALSVYCSLPVTSVAQPLTAEGGKRISVFDALNAQVSSTSLPSVNLSTEPKAPRFPVSLSTIPDIPSSFPSSHPRKHRVIPRPFDLDTKEVTSSGESRVPGVPTGFVKVIPRPMTTVLGVTQPTVRSTLPSTCCPTAKPKLSVPETIAIIRNDLNAADFKHLSGILSELRKPATEGCLALTVALANLDDKVKRNKVALLLSSFIPKKFRGDREFEYLDRCLCALTWRHSAFPHSERLLKSTKLSCGPTSSPARRVTRWLACLKCPIRLTISPRHRPAESTRMISLMLPSNGLECKLLHRNLSSSIPHTTTIKTHKRPNIGSNLTNRFSSTIPNLNIVYLYLFPRLHMDNKISHSTASRIKCSSRILKSQFPEQPPPPRHSGLLPTPQNDFNYGRPPEGNHFHPPEQHFEAPRPPWQQPPHPQQGPAGPQQHYQPPQQQQQQLMETVPLEHPPAPYYQYTLAGNLEYVDPSGSGVDPQYAGFDFEGYYAQQQSAEALKKLPPWIREGLEKLEREKQKEREKQRFMQQYETRMKEESSGAADKTGRSRFSSSPSRSRSVSAEKDKSESDEEFDADVIPMTEEEKQVVMLKAMKEMVTAVLMASTTRVLEKACLEEIEARKVVLKQAAVQPVRMSAALASLAQFGSSDSDSDEERLPPPPPGVLKSLSTAQKLSDKQAPLPGIASRGSSSEKSPSPRPKAQREKSPPVTAKANAKPEDRDGSPVVRRNNGSASPSRTKSGHRNSSSPKRTSSARKHSNRRSPSSSSDSDSHRGRRKRVSPLQRTDSVSSRSSARKPRSPSPLPRDRTASVAKSLSKPDDRKRGRRRSSSVEDHISSSRRSRKSPSPRPRTTSSSKMSSSSVKDQNPRVRDSSMEDGQVHSQGSQSPPKRRSSPASSDRADKDSSDRKVSRPDGKGKDSAMEERSRRTEKEKDRLKRKDKHDSSPVEEERSSRKQRENERKKTRADDNGSRDRRDSAGSREHRQSASQPAGDAIRGFAPPAAGTPMPHHSDSSPMIPSFSYFLYPM</sequence>
<feature type="compositionally biased region" description="Basic and acidic residues" evidence="17">
    <location>
        <begin position="1199"/>
        <end position="1212"/>
    </location>
</feature>
<evidence type="ECO:0000256" key="15">
    <source>
        <dbReference type="ARBA" id="ARBA00049360"/>
    </source>
</evidence>
<keyword evidence="6" id="KW-0378">Hydrolase</keyword>
<keyword evidence="14" id="KW-0539">Nucleus</keyword>
<dbReference type="SMART" id="SM00488">
    <property type="entry name" value="DEXDc2"/>
    <property type="match status" value="1"/>
</dbReference>
<dbReference type="InterPro" id="IPR045028">
    <property type="entry name" value="DinG/Rad3-like"/>
</dbReference>
<dbReference type="OrthoDB" id="19182at2759"/>
<keyword evidence="10" id="KW-0411">Iron-sulfur</keyword>
<dbReference type="GO" id="GO:0045910">
    <property type="term" value="P:negative regulation of DNA recombination"/>
    <property type="evidence" value="ECO:0007669"/>
    <property type="project" value="TreeGrafter"/>
</dbReference>
<evidence type="ECO:0000313" key="20">
    <source>
        <dbReference type="Proteomes" id="UP000192578"/>
    </source>
</evidence>
<protein>
    <recommendedName>
        <fullName evidence="16">Regulator of telomere elongation helicase 1 homolog</fullName>
    </recommendedName>
</protein>
<feature type="region of interest" description="Disordered" evidence="17">
    <location>
        <begin position="1328"/>
        <end position="1377"/>
    </location>
</feature>
<evidence type="ECO:0000259" key="18">
    <source>
        <dbReference type="PROSITE" id="PS51193"/>
    </source>
</evidence>
<dbReference type="Pfam" id="PF15996">
    <property type="entry name" value="PNISR"/>
    <property type="match status" value="1"/>
</dbReference>
<comment type="subcellular location">
    <subcellularLocation>
        <location evidence="1">Nucleus</location>
    </subcellularLocation>
</comment>
<evidence type="ECO:0000256" key="1">
    <source>
        <dbReference type="ARBA" id="ARBA00004123"/>
    </source>
</evidence>
<dbReference type="Gene3D" id="3.40.50.300">
    <property type="entry name" value="P-loop containing nucleotide triphosphate hydrolases"/>
    <property type="match status" value="2"/>
</dbReference>
<evidence type="ECO:0000256" key="5">
    <source>
        <dbReference type="ARBA" id="ARBA00022763"/>
    </source>
</evidence>
<dbReference type="NCBIfam" id="TIGR00604">
    <property type="entry name" value="rad3"/>
    <property type="match status" value="1"/>
</dbReference>
<keyword evidence="12" id="KW-0234">DNA repair</keyword>
<dbReference type="CDD" id="cd17970">
    <property type="entry name" value="DEAHc_FancJ"/>
    <property type="match status" value="1"/>
</dbReference>
<keyword evidence="5" id="KW-0227">DNA damage</keyword>
<feature type="region of interest" description="Disordered" evidence="17">
    <location>
        <begin position="753"/>
        <end position="781"/>
    </location>
</feature>
<comment type="catalytic activity">
    <reaction evidence="15">
        <text>ATP + H2O = ADP + phosphate + H(+)</text>
        <dbReference type="Rhea" id="RHEA:13065"/>
        <dbReference type="ChEBI" id="CHEBI:15377"/>
        <dbReference type="ChEBI" id="CHEBI:15378"/>
        <dbReference type="ChEBI" id="CHEBI:30616"/>
        <dbReference type="ChEBI" id="CHEBI:43474"/>
        <dbReference type="ChEBI" id="CHEBI:456216"/>
    </reaction>
</comment>
<dbReference type="GO" id="GO:0016818">
    <property type="term" value="F:hydrolase activity, acting on acid anhydrides, in phosphorus-containing anhydrides"/>
    <property type="evidence" value="ECO:0007669"/>
    <property type="project" value="InterPro"/>
</dbReference>
<evidence type="ECO:0000256" key="17">
    <source>
        <dbReference type="SAM" id="MobiDB-lite"/>
    </source>
</evidence>
<dbReference type="InterPro" id="IPR013020">
    <property type="entry name" value="Rad3/Chl1-like"/>
</dbReference>
<feature type="domain" description="Helicase ATP-binding" evidence="18">
    <location>
        <begin position="7"/>
        <end position="296"/>
    </location>
</feature>
<keyword evidence="11" id="KW-0238">DNA-binding</keyword>
<feature type="compositionally biased region" description="Basic and acidic residues" evidence="17">
    <location>
        <begin position="1696"/>
        <end position="1782"/>
    </location>
</feature>
<evidence type="ECO:0000256" key="2">
    <source>
        <dbReference type="ARBA" id="ARBA00022485"/>
    </source>
</evidence>
<organism evidence="19 20">
    <name type="scientific">Hypsibius exemplaris</name>
    <name type="common">Freshwater tardigrade</name>
    <dbReference type="NCBI Taxonomy" id="2072580"/>
    <lineage>
        <taxon>Eukaryota</taxon>
        <taxon>Metazoa</taxon>
        <taxon>Ecdysozoa</taxon>
        <taxon>Tardigrada</taxon>
        <taxon>Eutardigrada</taxon>
        <taxon>Parachela</taxon>
        <taxon>Hypsibioidea</taxon>
        <taxon>Hypsibiidae</taxon>
        <taxon>Hypsibius</taxon>
    </lineage>
</organism>
<name>A0A1W0X2V5_HYPEX</name>
<feature type="region of interest" description="Disordered" evidence="17">
    <location>
        <begin position="1170"/>
        <end position="1244"/>
    </location>
</feature>
<feature type="region of interest" description="Disordered" evidence="17">
    <location>
        <begin position="1444"/>
        <end position="1824"/>
    </location>
</feature>
<dbReference type="GO" id="GO:0003678">
    <property type="term" value="F:DNA helicase activity"/>
    <property type="evidence" value="ECO:0007669"/>
    <property type="project" value="InterPro"/>
</dbReference>
<dbReference type="FunFam" id="3.40.50.300:FF:000431">
    <property type="entry name" value="Regulator of telomere elongation helicase 1"/>
    <property type="match status" value="1"/>
</dbReference>
<dbReference type="GO" id="GO:0090657">
    <property type="term" value="P:telomeric loop disassembly"/>
    <property type="evidence" value="ECO:0007669"/>
    <property type="project" value="TreeGrafter"/>
</dbReference>
<dbReference type="GO" id="GO:1904430">
    <property type="term" value="P:negative regulation of t-circle formation"/>
    <property type="evidence" value="ECO:0007669"/>
    <property type="project" value="TreeGrafter"/>
</dbReference>
<evidence type="ECO:0000313" key="19">
    <source>
        <dbReference type="EMBL" id="OQV21781.1"/>
    </source>
</evidence>
<dbReference type="SMART" id="SM00491">
    <property type="entry name" value="HELICc2"/>
    <property type="match status" value="1"/>
</dbReference>
<evidence type="ECO:0000256" key="11">
    <source>
        <dbReference type="ARBA" id="ARBA00023125"/>
    </source>
</evidence>
<feature type="compositionally biased region" description="Low complexity" evidence="17">
    <location>
        <begin position="1347"/>
        <end position="1359"/>
    </location>
</feature>
<dbReference type="Pfam" id="PF23109">
    <property type="entry name" value="ARCH_RTEL1"/>
    <property type="match status" value="1"/>
</dbReference>
<feature type="compositionally biased region" description="Low complexity" evidence="17">
    <location>
        <begin position="1647"/>
        <end position="1659"/>
    </location>
</feature>
<evidence type="ECO:0000256" key="4">
    <source>
        <dbReference type="ARBA" id="ARBA00022741"/>
    </source>
</evidence>
<dbReference type="Pfam" id="PF13307">
    <property type="entry name" value="Helicase_C_2"/>
    <property type="match status" value="1"/>
</dbReference>
<accession>A0A1W0X2V5</accession>
<dbReference type="InterPro" id="IPR014013">
    <property type="entry name" value="Helic_SF1/SF2_ATP-bd_DinG/Rad3"/>
</dbReference>
<dbReference type="InterPro" id="IPR006555">
    <property type="entry name" value="ATP-dep_Helicase_C"/>
</dbReference>
<dbReference type="GO" id="GO:0005524">
    <property type="term" value="F:ATP binding"/>
    <property type="evidence" value="ECO:0007669"/>
    <property type="project" value="UniProtKB-KW"/>
</dbReference>
<dbReference type="PROSITE" id="PS51193">
    <property type="entry name" value="HELICASE_ATP_BIND_2"/>
    <property type="match status" value="1"/>
</dbReference>
<evidence type="ECO:0000256" key="9">
    <source>
        <dbReference type="ARBA" id="ARBA00023004"/>
    </source>
</evidence>
<keyword evidence="8" id="KW-0067">ATP-binding</keyword>
<evidence type="ECO:0000256" key="7">
    <source>
        <dbReference type="ARBA" id="ARBA00022806"/>
    </source>
</evidence>
<dbReference type="GO" id="GO:0070182">
    <property type="term" value="F:DNA polymerase binding"/>
    <property type="evidence" value="ECO:0007669"/>
    <property type="project" value="TreeGrafter"/>
</dbReference>
<dbReference type="GO" id="GO:0051539">
    <property type="term" value="F:4 iron, 4 sulfur cluster binding"/>
    <property type="evidence" value="ECO:0007669"/>
    <property type="project" value="UniProtKB-KW"/>
</dbReference>
<dbReference type="PANTHER" id="PTHR11472:SF34">
    <property type="entry name" value="REGULATOR OF TELOMERE ELONGATION HELICASE 1"/>
    <property type="match status" value="1"/>
</dbReference>
<dbReference type="InterPro" id="IPR027417">
    <property type="entry name" value="P-loop_NTPase"/>
</dbReference>
<dbReference type="GO" id="GO:0003677">
    <property type="term" value="F:DNA binding"/>
    <property type="evidence" value="ECO:0007669"/>
    <property type="project" value="UniProtKB-KW"/>
</dbReference>
<dbReference type="Proteomes" id="UP000192578">
    <property type="component" value="Unassembled WGS sequence"/>
</dbReference>
<evidence type="ECO:0000256" key="13">
    <source>
        <dbReference type="ARBA" id="ARBA00023235"/>
    </source>
</evidence>
<evidence type="ECO:0000256" key="6">
    <source>
        <dbReference type="ARBA" id="ARBA00022801"/>
    </source>
</evidence>
<dbReference type="Pfam" id="PF06733">
    <property type="entry name" value="DEAD_2"/>
    <property type="match status" value="1"/>
</dbReference>
<keyword evidence="7 19" id="KW-0347">Helicase</keyword>
<evidence type="ECO:0000256" key="10">
    <source>
        <dbReference type="ARBA" id="ARBA00023014"/>
    </source>
</evidence>
<evidence type="ECO:0000256" key="16">
    <source>
        <dbReference type="ARBA" id="ARBA00073810"/>
    </source>
</evidence>
<dbReference type="GO" id="GO:0005634">
    <property type="term" value="C:nucleus"/>
    <property type="evidence" value="ECO:0007669"/>
    <property type="project" value="UniProtKB-SubCell"/>
</dbReference>
<evidence type="ECO:0000256" key="8">
    <source>
        <dbReference type="ARBA" id="ARBA00022840"/>
    </source>
</evidence>
<dbReference type="InterPro" id="IPR057498">
    <property type="entry name" value="Rtel1_ARCH"/>
</dbReference>
<dbReference type="GO" id="GO:0046872">
    <property type="term" value="F:metal ion binding"/>
    <property type="evidence" value="ECO:0007669"/>
    <property type="project" value="UniProtKB-KW"/>
</dbReference>
<keyword evidence="3" id="KW-0479">Metal-binding</keyword>
<reference evidence="20" key="1">
    <citation type="submission" date="2017-01" db="EMBL/GenBank/DDBJ databases">
        <title>Comparative genomics of anhydrobiosis in the tardigrade Hypsibius dujardini.</title>
        <authorList>
            <person name="Yoshida Y."/>
            <person name="Koutsovoulos G."/>
            <person name="Laetsch D."/>
            <person name="Stevens L."/>
            <person name="Kumar S."/>
            <person name="Horikawa D."/>
            <person name="Ishino K."/>
            <person name="Komine S."/>
            <person name="Tomita M."/>
            <person name="Blaxter M."/>
            <person name="Arakawa K."/>
        </authorList>
    </citation>
    <scope>NUCLEOTIDE SEQUENCE [LARGE SCALE GENOMIC DNA]</scope>
    <source>
        <strain evidence="20">Z151</strain>
    </source>
</reference>
<keyword evidence="9" id="KW-0408">Iron</keyword>
<comment type="caution">
    <text evidence="19">The sequence shown here is derived from an EMBL/GenBank/DDBJ whole genome shotgun (WGS) entry which is preliminary data.</text>
</comment>
<dbReference type="GO" id="GO:0010569">
    <property type="term" value="P:regulation of double-strand break repair via homologous recombination"/>
    <property type="evidence" value="ECO:0007669"/>
    <property type="project" value="TreeGrafter"/>
</dbReference>
<dbReference type="InterPro" id="IPR010614">
    <property type="entry name" value="RAD3-like_helicase_DEAD"/>
</dbReference>
<feature type="compositionally biased region" description="Pro residues" evidence="17">
    <location>
        <begin position="1213"/>
        <end position="1224"/>
    </location>
</feature>
<feature type="compositionally biased region" description="Polar residues" evidence="17">
    <location>
        <begin position="1527"/>
        <end position="1549"/>
    </location>
</feature>
<gene>
    <name evidence="19" type="ORF">BV898_04357</name>
</gene>
<dbReference type="GO" id="GO:0006281">
    <property type="term" value="P:DNA repair"/>
    <property type="evidence" value="ECO:0007669"/>
    <property type="project" value="UniProtKB-KW"/>
</dbReference>
<dbReference type="InterPro" id="IPR031937">
    <property type="entry name" value="PNISR"/>
</dbReference>
<feature type="compositionally biased region" description="Low complexity" evidence="17">
    <location>
        <begin position="1225"/>
        <end position="1243"/>
    </location>
</feature>
<dbReference type="InterPro" id="IPR006554">
    <property type="entry name" value="Helicase-like_DEXD_c2"/>
</dbReference>
<dbReference type="PANTHER" id="PTHR11472">
    <property type="entry name" value="DNA REPAIR DEAD HELICASE RAD3/XP-D SUBFAMILY MEMBER"/>
    <property type="match status" value="1"/>
</dbReference>
<dbReference type="CDD" id="cd18788">
    <property type="entry name" value="SF2_C_XPD"/>
    <property type="match status" value="1"/>
</dbReference>
<evidence type="ECO:0000256" key="3">
    <source>
        <dbReference type="ARBA" id="ARBA00022723"/>
    </source>
</evidence>
<dbReference type="EMBL" id="MTYJ01000021">
    <property type="protein sequence ID" value="OQV21781.1"/>
    <property type="molecule type" value="Genomic_DNA"/>
</dbReference>
<keyword evidence="13" id="KW-0413">Isomerase</keyword>
<keyword evidence="2" id="KW-0004">4Fe-4S</keyword>
<keyword evidence="20" id="KW-1185">Reference proteome</keyword>
<proteinExistence type="predicted"/>
<evidence type="ECO:0000256" key="12">
    <source>
        <dbReference type="ARBA" id="ARBA00023204"/>
    </source>
</evidence>
<keyword evidence="4" id="KW-0547">Nucleotide-binding</keyword>